<evidence type="ECO:0000313" key="9">
    <source>
        <dbReference type="EMBL" id="TSH94859.1"/>
    </source>
</evidence>
<evidence type="ECO:0000259" key="7">
    <source>
        <dbReference type="Pfam" id="PF02770"/>
    </source>
</evidence>
<dbReference type="InterPro" id="IPR052161">
    <property type="entry name" value="Mycobact_Acyl-CoA_DH"/>
</dbReference>
<feature type="domain" description="Acyl-CoA dehydrogenase/oxidase C-terminal" evidence="6">
    <location>
        <begin position="621"/>
        <end position="771"/>
    </location>
</feature>
<gene>
    <name evidence="9" type="ORF">FOZ76_11965</name>
</gene>
<comment type="similarity">
    <text evidence="2">Belongs to the acyl-CoA dehydrogenase family.</text>
</comment>
<dbReference type="CDD" id="cd00567">
    <property type="entry name" value="ACAD"/>
    <property type="match status" value="1"/>
</dbReference>
<evidence type="ECO:0000256" key="4">
    <source>
        <dbReference type="ARBA" id="ARBA00022827"/>
    </source>
</evidence>
<protein>
    <submittedName>
        <fullName evidence="9">Acyl-CoA dehydrogenase</fullName>
    </submittedName>
</protein>
<dbReference type="Gene3D" id="1.10.540.10">
    <property type="entry name" value="Acyl-CoA dehydrogenase/oxidase, N-terminal domain"/>
    <property type="match status" value="2"/>
</dbReference>
<feature type="domain" description="Acyl-CoA oxidase/dehydrogenase middle" evidence="7">
    <location>
        <begin position="515"/>
        <end position="609"/>
    </location>
</feature>
<dbReference type="InterPro" id="IPR037069">
    <property type="entry name" value="AcylCoA_DH/ox_N_sf"/>
</dbReference>
<feature type="domain" description="Acyl-CoA dehydrogenase/oxidase C-terminal" evidence="6">
    <location>
        <begin position="238"/>
        <end position="368"/>
    </location>
</feature>
<dbReference type="InterPro" id="IPR009075">
    <property type="entry name" value="AcylCo_DH/oxidase_C"/>
</dbReference>
<evidence type="ECO:0000256" key="3">
    <source>
        <dbReference type="ARBA" id="ARBA00022630"/>
    </source>
</evidence>
<feature type="domain" description="Acyl-CoA dehydrogenase/oxidase N-terminal" evidence="8">
    <location>
        <begin position="11"/>
        <end position="121"/>
    </location>
</feature>
<evidence type="ECO:0000259" key="6">
    <source>
        <dbReference type="Pfam" id="PF00441"/>
    </source>
</evidence>
<dbReference type="PANTHER" id="PTHR43292:SF3">
    <property type="entry name" value="ACYL-COA DEHYDROGENASE FADE29"/>
    <property type="match status" value="1"/>
</dbReference>
<dbReference type="InterPro" id="IPR013786">
    <property type="entry name" value="AcylCoA_DH/ox_N"/>
</dbReference>
<evidence type="ECO:0000259" key="8">
    <source>
        <dbReference type="Pfam" id="PF02771"/>
    </source>
</evidence>
<dbReference type="AlphaFoldDB" id="A0A556APP8"/>
<dbReference type="SUPFAM" id="SSF47203">
    <property type="entry name" value="Acyl-CoA dehydrogenase C-terminal domain-like"/>
    <property type="match status" value="2"/>
</dbReference>
<reference evidence="9 10" key="1">
    <citation type="submission" date="2019-07" db="EMBL/GenBank/DDBJ databases">
        <title>Qingshengfaniella alkalisoli gen. nov., sp. nov., isolated from saline soil.</title>
        <authorList>
            <person name="Xu L."/>
            <person name="Huang X.-X."/>
            <person name="Sun J.-Q."/>
        </authorList>
    </citation>
    <scope>NUCLEOTIDE SEQUENCE [LARGE SCALE GENOMIC DNA]</scope>
    <source>
        <strain evidence="9 10">DSM 27279</strain>
    </source>
</reference>
<dbReference type="InterPro" id="IPR006091">
    <property type="entry name" value="Acyl-CoA_Oxase/DH_mid-dom"/>
</dbReference>
<dbReference type="InterPro" id="IPR046373">
    <property type="entry name" value="Acyl-CoA_Oxase/DH_mid-dom_sf"/>
</dbReference>
<dbReference type="GO" id="GO:0050660">
    <property type="term" value="F:flavin adenine dinucleotide binding"/>
    <property type="evidence" value="ECO:0007669"/>
    <property type="project" value="InterPro"/>
</dbReference>
<organism evidence="9 10">
    <name type="scientific">Verticiella sediminum</name>
    <dbReference type="NCBI Taxonomy" id="1247510"/>
    <lineage>
        <taxon>Bacteria</taxon>
        <taxon>Pseudomonadati</taxon>
        <taxon>Pseudomonadota</taxon>
        <taxon>Betaproteobacteria</taxon>
        <taxon>Burkholderiales</taxon>
        <taxon>Alcaligenaceae</taxon>
        <taxon>Verticiella</taxon>
    </lineage>
</organism>
<keyword evidence="5" id="KW-0560">Oxidoreductase</keyword>
<evidence type="ECO:0000256" key="1">
    <source>
        <dbReference type="ARBA" id="ARBA00001974"/>
    </source>
</evidence>
<dbReference type="FunFam" id="2.40.110.10:FF:000011">
    <property type="entry name" value="Acyl-CoA dehydrogenase FadE34"/>
    <property type="match status" value="1"/>
</dbReference>
<evidence type="ECO:0000256" key="5">
    <source>
        <dbReference type="ARBA" id="ARBA00023002"/>
    </source>
</evidence>
<comment type="caution">
    <text evidence="9">The sequence shown here is derived from an EMBL/GenBank/DDBJ whole genome shotgun (WGS) entry which is preliminary data.</text>
</comment>
<dbReference type="Proteomes" id="UP000318405">
    <property type="component" value="Unassembled WGS sequence"/>
</dbReference>
<comment type="cofactor">
    <cofactor evidence="1">
        <name>FAD</name>
        <dbReference type="ChEBI" id="CHEBI:57692"/>
    </cofactor>
</comment>
<dbReference type="InterPro" id="IPR036250">
    <property type="entry name" value="AcylCo_DH-like_C"/>
</dbReference>
<proteinExistence type="inferred from homology"/>
<dbReference type="InterPro" id="IPR009100">
    <property type="entry name" value="AcylCoA_DH/oxidase_NM_dom_sf"/>
</dbReference>
<dbReference type="Gene3D" id="1.20.140.10">
    <property type="entry name" value="Butyryl-CoA Dehydrogenase, subunit A, domain 3"/>
    <property type="match status" value="2"/>
</dbReference>
<dbReference type="GO" id="GO:0005886">
    <property type="term" value="C:plasma membrane"/>
    <property type="evidence" value="ECO:0007669"/>
    <property type="project" value="TreeGrafter"/>
</dbReference>
<evidence type="ECO:0000313" key="10">
    <source>
        <dbReference type="Proteomes" id="UP000318405"/>
    </source>
</evidence>
<accession>A0A556APP8</accession>
<dbReference type="Pfam" id="PF02770">
    <property type="entry name" value="Acyl-CoA_dh_M"/>
    <property type="match status" value="1"/>
</dbReference>
<dbReference type="GO" id="GO:0016627">
    <property type="term" value="F:oxidoreductase activity, acting on the CH-CH group of donors"/>
    <property type="evidence" value="ECO:0007669"/>
    <property type="project" value="InterPro"/>
</dbReference>
<dbReference type="EMBL" id="VLTJ01000023">
    <property type="protein sequence ID" value="TSH94859.1"/>
    <property type="molecule type" value="Genomic_DNA"/>
</dbReference>
<dbReference type="Gene3D" id="2.40.110.10">
    <property type="entry name" value="Butyryl-CoA Dehydrogenase, subunit A, domain 2"/>
    <property type="match status" value="2"/>
</dbReference>
<dbReference type="Pfam" id="PF00441">
    <property type="entry name" value="Acyl-CoA_dh_1"/>
    <property type="match status" value="2"/>
</dbReference>
<dbReference type="PANTHER" id="PTHR43292">
    <property type="entry name" value="ACYL-COA DEHYDROGENASE"/>
    <property type="match status" value="1"/>
</dbReference>
<sequence length="775" mass="85342">MTEALLDPVREEVRTFRHSALDLLRGESPLQRLREEVRTERQFDRALWQRLADSGWSALLVPEALGGLGLGVRHACAVASAVGEHPLPEPYVGLCVQTVAALVRLPASALRDELLADVADGGRVIALAWQERLGQLSEAECRQTRAERDGDDVLLYGDKRWVCLGDSADGWLISACDDESPGVYWLPQGTPGVRVSTEERLEGLPLARITLDGARLPAAFRLASGTPAAAAIELANDTARLAQAAELTGAARRAHEITLDYLKTRVQFGKPIGANQALQHRMVDALLQLELAESTLEQVLRELDADPDALPRLASRAKARAAHAARFVTRLAIQFHGAIGYTDEHDIGLYFKRALGGNAWLGNAAAHRLRYLCLSSPAVEHATDEDPGDVPSPDTDWNALGDEQFRRTVRAFFARHYPDALRFPPRRLRWHEVRDWYLTLSRQGWLAPAWPREHGGMALAPEKLLAFMEESEAWGVARTPDQGIINLGPVLIRYGTPEQRQTYLPRILSGEHVWCQGYSEPNAGSDLASLRTEALADGQDFVVNGQKIWTTLAQDATHIFLLVRTDKAARKQAGISFLLVDLATPGITVRPIRNIHGDEEFCEVFFDDVRVPQANLVGELNQGWTIAKALLGFERIFVGSPQQSRYALHQLRALGQTSAAFEQADFRARYAELLLDTEDLGALYERFSDFVKRGRPLPPDVSLLKIWATETYGRISDQLAESAAEAGSAYGQVDLGGVRLAPLAPLMNAIITTIYGGTNEVQRNIVAKQVLGLPA</sequence>
<dbReference type="Pfam" id="PF02771">
    <property type="entry name" value="Acyl-CoA_dh_N"/>
    <property type="match status" value="2"/>
</dbReference>
<keyword evidence="3" id="KW-0285">Flavoprotein</keyword>
<dbReference type="OrthoDB" id="9770681at2"/>
<keyword evidence="4" id="KW-0274">FAD</keyword>
<keyword evidence="10" id="KW-1185">Reference proteome</keyword>
<name>A0A556APP8_9BURK</name>
<evidence type="ECO:0000256" key="2">
    <source>
        <dbReference type="ARBA" id="ARBA00009347"/>
    </source>
</evidence>
<dbReference type="SUPFAM" id="SSF56645">
    <property type="entry name" value="Acyl-CoA dehydrogenase NM domain-like"/>
    <property type="match status" value="2"/>
</dbReference>
<feature type="domain" description="Acyl-CoA dehydrogenase/oxidase N-terminal" evidence="8">
    <location>
        <begin position="403"/>
        <end position="511"/>
    </location>
</feature>